<name>A0AAV7LUW6_PLEWA</name>
<dbReference type="EMBL" id="JANPWB010000015">
    <property type="protein sequence ID" value="KAJ1093333.1"/>
    <property type="molecule type" value="Genomic_DNA"/>
</dbReference>
<proteinExistence type="predicted"/>
<accession>A0AAV7LUW6</accession>
<dbReference type="AlphaFoldDB" id="A0AAV7LUW6"/>
<gene>
    <name evidence="1" type="ORF">NDU88_006437</name>
</gene>
<dbReference type="Proteomes" id="UP001066276">
    <property type="component" value="Chromosome 11"/>
</dbReference>
<reference evidence="1" key="1">
    <citation type="journal article" date="2022" name="bioRxiv">
        <title>Sequencing and chromosome-scale assembly of the giantPleurodeles waltlgenome.</title>
        <authorList>
            <person name="Brown T."/>
            <person name="Elewa A."/>
            <person name="Iarovenko S."/>
            <person name="Subramanian E."/>
            <person name="Araus A.J."/>
            <person name="Petzold A."/>
            <person name="Susuki M."/>
            <person name="Suzuki K.-i.T."/>
            <person name="Hayashi T."/>
            <person name="Toyoda A."/>
            <person name="Oliveira C."/>
            <person name="Osipova E."/>
            <person name="Leigh N.D."/>
            <person name="Simon A."/>
            <person name="Yun M.H."/>
        </authorList>
    </citation>
    <scope>NUCLEOTIDE SEQUENCE</scope>
    <source>
        <strain evidence="1">20211129_DDA</strain>
        <tissue evidence="1">Liver</tissue>
    </source>
</reference>
<evidence type="ECO:0000313" key="2">
    <source>
        <dbReference type="Proteomes" id="UP001066276"/>
    </source>
</evidence>
<evidence type="ECO:0000313" key="1">
    <source>
        <dbReference type="EMBL" id="KAJ1093333.1"/>
    </source>
</evidence>
<comment type="caution">
    <text evidence="1">The sequence shown here is derived from an EMBL/GenBank/DDBJ whole genome shotgun (WGS) entry which is preliminary data.</text>
</comment>
<protein>
    <submittedName>
        <fullName evidence="1">Uncharacterized protein</fullName>
    </submittedName>
</protein>
<keyword evidence="2" id="KW-1185">Reference proteome</keyword>
<sequence length="155" mass="16572">MWDRSGEDISKSNVVLLLSDLVKSVTEGSLGCSKSLEPSISGAFGTKWVFSIDDIFDIEVFGANGCFNAVAEVSFRAGSGFTFEARVDEHVGYEEGRCLCGSFALCAEKGAVSAVKASVGAYNDPKAVVDQQAVSESLDLMHHRDWGSVLPVVWP</sequence>
<organism evidence="1 2">
    <name type="scientific">Pleurodeles waltl</name>
    <name type="common">Iberian ribbed newt</name>
    <dbReference type="NCBI Taxonomy" id="8319"/>
    <lineage>
        <taxon>Eukaryota</taxon>
        <taxon>Metazoa</taxon>
        <taxon>Chordata</taxon>
        <taxon>Craniata</taxon>
        <taxon>Vertebrata</taxon>
        <taxon>Euteleostomi</taxon>
        <taxon>Amphibia</taxon>
        <taxon>Batrachia</taxon>
        <taxon>Caudata</taxon>
        <taxon>Salamandroidea</taxon>
        <taxon>Salamandridae</taxon>
        <taxon>Pleurodelinae</taxon>
        <taxon>Pleurodeles</taxon>
    </lineage>
</organism>